<evidence type="ECO:0000313" key="2">
    <source>
        <dbReference type="EMBL" id="SHF44836.1"/>
    </source>
</evidence>
<dbReference type="STRING" id="1122206.SAMN02745753_01946"/>
<evidence type="ECO:0008006" key="4">
    <source>
        <dbReference type="Google" id="ProtNLM"/>
    </source>
</evidence>
<accession>A0A1M5BR01</accession>
<protein>
    <recommendedName>
        <fullName evidence="4">Motility protein</fullName>
    </recommendedName>
</protein>
<dbReference type="Proteomes" id="UP000184517">
    <property type="component" value="Unassembled WGS sequence"/>
</dbReference>
<proteinExistence type="predicted"/>
<organism evidence="2 3">
    <name type="scientific">Marinomonas polaris DSM 16579</name>
    <dbReference type="NCBI Taxonomy" id="1122206"/>
    <lineage>
        <taxon>Bacteria</taxon>
        <taxon>Pseudomonadati</taxon>
        <taxon>Pseudomonadota</taxon>
        <taxon>Gammaproteobacteria</taxon>
        <taxon>Oceanospirillales</taxon>
        <taxon>Oceanospirillaceae</taxon>
        <taxon>Marinomonas</taxon>
    </lineage>
</organism>
<dbReference type="EMBL" id="FQVF01000008">
    <property type="protein sequence ID" value="SHF44836.1"/>
    <property type="molecule type" value="Genomic_DNA"/>
</dbReference>
<keyword evidence="3" id="KW-1185">Reference proteome</keyword>
<gene>
    <name evidence="2" type="ORF">SAMN02745753_01946</name>
</gene>
<feature type="region of interest" description="Disordered" evidence="1">
    <location>
        <begin position="48"/>
        <end position="69"/>
    </location>
</feature>
<reference evidence="3" key="1">
    <citation type="submission" date="2016-11" db="EMBL/GenBank/DDBJ databases">
        <authorList>
            <person name="Varghese N."/>
            <person name="Submissions S."/>
        </authorList>
    </citation>
    <scope>NUCLEOTIDE SEQUENCE [LARGE SCALE GENOMIC DNA]</scope>
    <source>
        <strain evidence="3">DSM 16579</strain>
    </source>
</reference>
<dbReference type="AlphaFoldDB" id="A0A1M5BR01"/>
<evidence type="ECO:0000256" key="1">
    <source>
        <dbReference type="SAM" id="MobiDB-lite"/>
    </source>
</evidence>
<evidence type="ECO:0000313" key="3">
    <source>
        <dbReference type="Proteomes" id="UP000184517"/>
    </source>
</evidence>
<name>A0A1M5BR01_9GAMM</name>
<sequence length="69" mass="7089">MPSINGVSSPAMDYASEVYSANLAKAAQQQKAEQNLALLAEAAKNVTPAASSGSHTTTDNLGQNININV</sequence>
<dbReference type="RefSeq" id="WP_072839518.1">
    <property type="nucleotide sequence ID" value="NZ_FQVF01000008.1"/>
</dbReference>